<feature type="compositionally biased region" description="Basic residues" evidence="1">
    <location>
        <begin position="365"/>
        <end position="374"/>
    </location>
</feature>
<dbReference type="Proteomes" id="UP001153069">
    <property type="component" value="Unassembled WGS sequence"/>
</dbReference>
<feature type="region of interest" description="Disordered" evidence="1">
    <location>
        <begin position="138"/>
        <end position="157"/>
    </location>
</feature>
<evidence type="ECO:0000256" key="1">
    <source>
        <dbReference type="SAM" id="MobiDB-lite"/>
    </source>
</evidence>
<feature type="compositionally biased region" description="Polar residues" evidence="1">
    <location>
        <begin position="21"/>
        <end position="35"/>
    </location>
</feature>
<feature type="region of interest" description="Disordered" evidence="1">
    <location>
        <begin position="353"/>
        <end position="374"/>
    </location>
</feature>
<accession>A0A9N8DCH0</accession>
<feature type="compositionally biased region" description="Basic and acidic residues" evidence="1">
    <location>
        <begin position="143"/>
        <end position="156"/>
    </location>
</feature>
<protein>
    <submittedName>
        <fullName evidence="2">Uncharacterized protein</fullName>
    </submittedName>
</protein>
<reference evidence="2" key="1">
    <citation type="submission" date="2020-06" db="EMBL/GenBank/DDBJ databases">
        <authorList>
            <consortium name="Plant Systems Biology data submission"/>
        </authorList>
    </citation>
    <scope>NUCLEOTIDE SEQUENCE</scope>
    <source>
        <strain evidence="2">D6</strain>
    </source>
</reference>
<dbReference type="EMBL" id="CAICTM010000015">
    <property type="protein sequence ID" value="CAB9497179.1"/>
    <property type="molecule type" value="Genomic_DNA"/>
</dbReference>
<sequence length="374" mass="42580">MSNYPPAPGFSPARAPMASAGDQNTHWRNSMTPQPAANPYGGYVPHQNQHHHNYSQQPYGHTEYGKPAAEDPGQNPPVKQQPAFGMTSTADQENMEPMPPLRGKPSATTSHAASFANVLKSPTTLCFERMLGAAASIATPKPDVQKSTRNNKRDNLHYQPQLNFLDEDLDDPLAIEEEAEQFEEGEIEEDENPFDTIKRDNVLFKKLVLTMALQRQPKETKEGDPIEVPSPIITEGFYWKDYPPCEQVLYDSMENYYELSKQSRQSKEQQAFNNELVRNIRQTAQSNGYTFDGAYFTDKRLRDRIRCFFKTHLQNAKKRLNTMQKHPESVENQNALQVLIAIARTKMRPGEYEAAAPAPVARPGHERKRRRRTH</sequence>
<comment type="caution">
    <text evidence="2">The sequence shown here is derived from an EMBL/GenBank/DDBJ whole genome shotgun (WGS) entry which is preliminary data.</text>
</comment>
<dbReference type="OrthoDB" id="48967at2759"/>
<evidence type="ECO:0000313" key="2">
    <source>
        <dbReference type="EMBL" id="CAB9497179.1"/>
    </source>
</evidence>
<evidence type="ECO:0000313" key="3">
    <source>
        <dbReference type="Proteomes" id="UP001153069"/>
    </source>
</evidence>
<proteinExistence type="predicted"/>
<organism evidence="2 3">
    <name type="scientific">Seminavis robusta</name>
    <dbReference type="NCBI Taxonomy" id="568900"/>
    <lineage>
        <taxon>Eukaryota</taxon>
        <taxon>Sar</taxon>
        <taxon>Stramenopiles</taxon>
        <taxon>Ochrophyta</taxon>
        <taxon>Bacillariophyta</taxon>
        <taxon>Bacillariophyceae</taxon>
        <taxon>Bacillariophycidae</taxon>
        <taxon>Naviculales</taxon>
        <taxon>Naviculaceae</taxon>
        <taxon>Seminavis</taxon>
    </lineage>
</organism>
<name>A0A9N8DCH0_9STRA</name>
<feature type="region of interest" description="Disordered" evidence="1">
    <location>
        <begin position="1"/>
        <end position="109"/>
    </location>
</feature>
<dbReference type="AlphaFoldDB" id="A0A9N8DCH0"/>
<gene>
    <name evidence="2" type="ORF">SEMRO_15_G011330.1</name>
</gene>
<keyword evidence="3" id="KW-1185">Reference proteome</keyword>